<dbReference type="SUPFAM" id="SSF52833">
    <property type="entry name" value="Thioredoxin-like"/>
    <property type="match status" value="1"/>
</dbReference>
<dbReference type="PROSITE" id="PS00194">
    <property type="entry name" value="THIOREDOXIN_1"/>
    <property type="match status" value="1"/>
</dbReference>
<dbReference type="Gene3D" id="3.40.30.10">
    <property type="entry name" value="Glutaredoxin"/>
    <property type="match status" value="1"/>
</dbReference>
<evidence type="ECO:0000259" key="3">
    <source>
        <dbReference type="PROSITE" id="PS51352"/>
    </source>
</evidence>
<sequence>MAGDSVLSITALNKFNETVEEKDLVVIDFTATWCGPCKLISPVFVKLSEEYKDKATFIKVDVDDGAEIAGQVGVRAMPTFKFFHKGKEVEDLEIVGADKNSLKKNVESLISRYSESAAAAVAEEKPAEENPAEEKPAEEKPAEEEKPAASS</sequence>
<dbReference type="InterPro" id="IPR013766">
    <property type="entry name" value="Thioredoxin_domain"/>
</dbReference>
<dbReference type="Proteomes" id="UP001151518">
    <property type="component" value="Unassembled WGS sequence"/>
</dbReference>
<comment type="caution">
    <text evidence="4">The sequence shown here is derived from an EMBL/GenBank/DDBJ whole genome shotgun (WGS) entry which is preliminary data.</text>
</comment>
<dbReference type="AlphaFoldDB" id="A0A9W8GBC2"/>
<proteinExistence type="predicted"/>
<evidence type="ECO:0000256" key="2">
    <source>
        <dbReference type="SAM" id="MobiDB-lite"/>
    </source>
</evidence>
<dbReference type="OrthoDB" id="2121326at2759"/>
<dbReference type="PRINTS" id="PR00421">
    <property type="entry name" value="THIOREDOXIN"/>
</dbReference>
<feature type="domain" description="Thioredoxin" evidence="3">
    <location>
        <begin position="1"/>
        <end position="111"/>
    </location>
</feature>
<gene>
    <name evidence="4" type="ORF">GGI25_000968</name>
</gene>
<dbReference type="EMBL" id="JANBTW010000007">
    <property type="protein sequence ID" value="KAJ2680079.1"/>
    <property type="molecule type" value="Genomic_DNA"/>
</dbReference>
<feature type="region of interest" description="Disordered" evidence="2">
    <location>
        <begin position="119"/>
        <end position="151"/>
    </location>
</feature>
<feature type="compositionally biased region" description="Basic and acidic residues" evidence="2">
    <location>
        <begin position="122"/>
        <end position="151"/>
    </location>
</feature>
<protein>
    <recommendedName>
        <fullName evidence="3">Thioredoxin domain-containing protein</fullName>
    </recommendedName>
</protein>
<dbReference type="InterPro" id="IPR036249">
    <property type="entry name" value="Thioredoxin-like_sf"/>
</dbReference>
<dbReference type="PANTHER" id="PTHR46115">
    <property type="entry name" value="THIOREDOXIN-LIKE PROTEIN 1"/>
    <property type="match status" value="1"/>
</dbReference>
<dbReference type="CDD" id="cd02947">
    <property type="entry name" value="TRX_family"/>
    <property type="match status" value="1"/>
</dbReference>
<reference evidence="4" key="1">
    <citation type="submission" date="2022-07" db="EMBL/GenBank/DDBJ databases">
        <title>Phylogenomic reconstructions and comparative analyses of Kickxellomycotina fungi.</title>
        <authorList>
            <person name="Reynolds N.K."/>
            <person name="Stajich J.E."/>
            <person name="Barry K."/>
            <person name="Grigoriev I.V."/>
            <person name="Crous P."/>
            <person name="Smith M.E."/>
        </authorList>
    </citation>
    <scope>NUCLEOTIDE SEQUENCE</scope>
    <source>
        <strain evidence="4">NRRL 3115</strain>
    </source>
</reference>
<organism evidence="4 5">
    <name type="scientific">Coemansia spiralis</name>
    <dbReference type="NCBI Taxonomy" id="417178"/>
    <lineage>
        <taxon>Eukaryota</taxon>
        <taxon>Fungi</taxon>
        <taxon>Fungi incertae sedis</taxon>
        <taxon>Zoopagomycota</taxon>
        <taxon>Kickxellomycotina</taxon>
        <taxon>Kickxellomycetes</taxon>
        <taxon>Kickxellales</taxon>
        <taxon>Kickxellaceae</taxon>
        <taxon>Coemansia</taxon>
    </lineage>
</organism>
<accession>A0A9W8GBC2</accession>
<evidence type="ECO:0000256" key="1">
    <source>
        <dbReference type="ARBA" id="ARBA00023157"/>
    </source>
</evidence>
<evidence type="ECO:0000313" key="5">
    <source>
        <dbReference type="Proteomes" id="UP001151518"/>
    </source>
</evidence>
<dbReference type="PROSITE" id="PS51352">
    <property type="entry name" value="THIOREDOXIN_2"/>
    <property type="match status" value="1"/>
</dbReference>
<dbReference type="Pfam" id="PF00085">
    <property type="entry name" value="Thioredoxin"/>
    <property type="match status" value="1"/>
</dbReference>
<evidence type="ECO:0000313" key="4">
    <source>
        <dbReference type="EMBL" id="KAJ2680079.1"/>
    </source>
</evidence>
<dbReference type="FunFam" id="3.40.30.10:FF:000245">
    <property type="entry name" value="Thioredoxin"/>
    <property type="match status" value="1"/>
</dbReference>
<dbReference type="InterPro" id="IPR017937">
    <property type="entry name" value="Thioredoxin_CS"/>
</dbReference>
<keyword evidence="1" id="KW-1015">Disulfide bond</keyword>
<name>A0A9W8GBC2_9FUNG</name>